<dbReference type="Proteomes" id="UP001148629">
    <property type="component" value="Unassembled WGS sequence"/>
</dbReference>
<evidence type="ECO:0000313" key="1">
    <source>
        <dbReference type="EMBL" id="KAJ3524351.1"/>
    </source>
</evidence>
<proteinExistence type="predicted"/>
<gene>
    <name evidence="1" type="ORF">NM208_g12090</name>
</gene>
<dbReference type="EMBL" id="JANRMS010002094">
    <property type="protein sequence ID" value="KAJ3524351.1"/>
    <property type="molecule type" value="Genomic_DNA"/>
</dbReference>
<name>A0ACC1RS17_9HYPO</name>
<comment type="caution">
    <text evidence="1">The sequence shown here is derived from an EMBL/GenBank/DDBJ whole genome shotgun (WGS) entry which is preliminary data.</text>
</comment>
<organism evidence="1 2">
    <name type="scientific">Fusarium decemcellulare</name>
    <dbReference type="NCBI Taxonomy" id="57161"/>
    <lineage>
        <taxon>Eukaryota</taxon>
        <taxon>Fungi</taxon>
        <taxon>Dikarya</taxon>
        <taxon>Ascomycota</taxon>
        <taxon>Pezizomycotina</taxon>
        <taxon>Sordariomycetes</taxon>
        <taxon>Hypocreomycetidae</taxon>
        <taxon>Hypocreales</taxon>
        <taxon>Nectriaceae</taxon>
        <taxon>Fusarium</taxon>
        <taxon>Fusarium decemcellulare species complex</taxon>
    </lineage>
</organism>
<evidence type="ECO:0000313" key="2">
    <source>
        <dbReference type="Proteomes" id="UP001148629"/>
    </source>
</evidence>
<protein>
    <submittedName>
        <fullName evidence="1">Uncharacterized protein</fullName>
    </submittedName>
</protein>
<sequence>MFRPAAFRLKFAPRFPGQMIPSRAFSEESLARYCQGGYHPVRIGDSFADGRYKILCKLGYGAYSTVWLASDSLAKRHVALKFLTADSYGHQQDTFEIDILKKIKAKSEVFTGSQHLLGLLDKFEHVGPNGKHICLVSKAMGPDMSNFRRLFPSARIPVPLMKSISRQLLLALSFLHDTCQVIHSGSFLPSYPADMQILTRASDIKPQNILIETAEINEMFDNAPSEVFLPQRPPLDSPNDFYIESSQISSAGEDLSQATDVAVRLADFGTASWSTHHLTEWIQPQMLRAPEVILGASWDYKVDVWNLGLIIWELSEGALVFDGSWSASAPYTSEAHLAQMQAVLGKMPQSLISRSSERDRFFDKEGQLLIPSTFPDMPLETICRDPRMSGTDKVLFVDMIKSMIRLEPNDRPDARSLLKSAWLK</sequence>
<accession>A0ACC1RS17</accession>
<reference evidence="1" key="1">
    <citation type="submission" date="2022-08" db="EMBL/GenBank/DDBJ databases">
        <title>Genome Sequence of Fusarium decemcellulare.</title>
        <authorList>
            <person name="Buettner E."/>
        </authorList>
    </citation>
    <scope>NUCLEOTIDE SEQUENCE</scope>
    <source>
        <strain evidence="1">Babe19</strain>
    </source>
</reference>
<keyword evidence="2" id="KW-1185">Reference proteome</keyword>